<sequence length="290" mass="30912">MRALREVCLVSPARIEEHHTRGWIVPVGGAEEKEQDPVILRRFVEVSGGAGARIIVIPTASRLPDTGARYEKIFRQLGAHSARALPFEHRADAEREDWLGVLEQATGVFFTGGNQLQLSTILGGTPVAKSIRRLNARGVTVGGTSAGAAILSEHMIAFGQGGATPKAGLASLAPGFGLTNRVVIDQHFRQRDRLGRLLSVLAFNPFAVGIGLDEDTAAFLGPDDVMHVDGAGAITLVDVANLEHSSMAFAKPGQPICLTGIKLHILTKGARYNFVTREAVPPLPPPDDDD</sequence>
<dbReference type="GO" id="GO:0008241">
    <property type="term" value="F:peptidyl-dipeptidase activity"/>
    <property type="evidence" value="ECO:0007669"/>
    <property type="project" value="UniProtKB-EC"/>
</dbReference>
<name>A0A1I2ADI0_9BACT</name>
<evidence type="ECO:0000256" key="2">
    <source>
        <dbReference type="ARBA" id="ARBA00002039"/>
    </source>
</evidence>
<proteinExistence type="inferred from homology"/>
<comment type="catalytic activity">
    <reaction evidence="1">
        <text>[L-4-(L-arginin-2-N-yl)aspartate](n) + H2O = [L-4-(L-arginin-2-N-yl)aspartate](n-1) + L-4-(L-arginin-2-N-yl)aspartate</text>
        <dbReference type="Rhea" id="RHEA:12845"/>
        <dbReference type="Rhea" id="RHEA-COMP:13728"/>
        <dbReference type="Rhea" id="RHEA-COMP:13734"/>
        <dbReference type="ChEBI" id="CHEBI:15377"/>
        <dbReference type="ChEBI" id="CHEBI:137986"/>
        <dbReference type="ChEBI" id="CHEBI:137991"/>
        <dbReference type="EC" id="3.4.15.6"/>
    </reaction>
</comment>
<dbReference type="CDD" id="cd03145">
    <property type="entry name" value="GAT1_cyanophycinase"/>
    <property type="match status" value="1"/>
</dbReference>
<feature type="active site" description="Charge relay system" evidence="9">
    <location>
        <position position="187"/>
    </location>
</feature>
<evidence type="ECO:0000256" key="6">
    <source>
        <dbReference type="ARBA" id="ARBA00022670"/>
    </source>
</evidence>
<keyword evidence="6" id="KW-0645">Protease</keyword>
<feature type="active site" description="Charge relay system" evidence="9">
    <location>
        <position position="145"/>
    </location>
</feature>
<dbReference type="PANTHER" id="PTHR36175:SF1">
    <property type="entry name" value="CYANOPHYCINASE"/>
    <property type="match status" value="1"/>
</dbReference>
<evidence type="ECO:0000256" key="8">
    <source>
        <dbReference type="ARBA" id="ARBA00022825"/>
    </source>
</evidence>
<dbReference type="AlphaFoldDB" id="A0A1I2ADI0"/>
<protein>
    <recommendedName>
        <fullName evidence="5">Cyanophycinase</fullName>
        <ecNumber evidence="4">3.4.15.6</ecNumber>
    </recommendedName>
</protein>
<evidence type="ECO:0000256" key="1">
    <source>
        <dbReference type="ARBA" id="ARBA00001092"/>
    </source>
</evidence>
<dbReference type="PANTHER" id="PTHR36175">
    <property type="entry name" value="CYANOPHYCINASE"/>
    <property type="match status" value="1"/>
</dbReference>
<evidence type="ECO:0000256" key="7">
    <source>
        <dbReference type="ARBA" id="ARBA00022801"/>
    </source>
</evidence>
<dbReference type="Gene3D" id="3.40.50.880">
    <property type="match status" value="1"/>
</dbReference>
<dbReference type="GO" id="GO:0006508">
    <property type="term" value="P:proteolysis"/>
    <property type="evidence" value="ECO:0007669"/>
    <property type="project" value="UniProtKB-KW"/>
</dbReference>
<evidence type="ECO:0000256" key="9">
    <source>
        <dbReference type="PIRSR" id="PIRSR032067-1"/>
    </source>
</evidence>
<dbReference type="NCBIfam" id="TIGR02069">
    <property type="entry name" value="cyanophycinase"/>
    <property type="match status" value="1"/>
</dbReference>
<feature type="active site" description="Charge relay system" evidence="9">
    <location>
        <position position="214"/>
    </location>
</feature>
<evidence type="ECO:0000313" key="10">
    <source>
        <dbReference type="EMBL" id="SFE41956.1"/>
    </source>
</evidence>
<accession>A0A1I2ADI0</accession>
<dbReference type="SUPFAM" id="SSF52317">
    <property type="entry name" value="Class I glutamine amidotransferase-like"/>
    <property type="match status" value="1"/>
</dbReference>
<dbReference type="GO" id="GO:0008236">
    <property type="term" value="F:serine-type peptidase activity"/>
    <property type="evidence" value="ECO:0007669"/>
    <property type="project" value="UniProtKB-KW"/>
</dbReference>
<evidence type="ECO:0000256" key="4">
    <source>
        <dbReference type="ARBA" id="ARBA00013115"/>
    </source>
</evidence>
<dbReference type="Pfam" id="PF03575">
    <property type="entry name" value="Peptidase_S51"/>
    <property type="match status" value="1"/>
</dbReference>
<comment type="function">
    <text evidence="2">Exopeptidase that catalyzes the hydrolytic cleavage of multi-L-arginyl-poly-L-aspartic acid (cyanophycin; a water-insoluble reserve polymer) into aspartate-arginine dipeptides.</text>
</comment>
<keyword evidence="8" id="KW-0720">Serine protease</keyword>
<keyword evidence="11" id="KW-1185">Reference proteome</keyword>
<dbReference type="STRING" id="54.SAMN02745121_04203"/>
<gene>
    <name evidence="10" type="ORF">SAMN02745121_04203</name>
</gene>
<evidence type="ECO:0000256" key="5">
    <source>
        <dbReference type="ARBA" id="ARBA00015719"/>
    </source>
</evidence>
<dbReference type="EC" id="3.4.15.6" evidence="4"/>
<dbReference type="EMBL" id="FOMX01000013">
    <property type="protein sequence ID" value="SFE41956.1"/>
    <property type="molecule type" value="Genomic_DNA"/>
</dbReference>
<reference evidence="11" key="1">
    <citation type="submission" date="2016-10" db="EMBL/GenBank/DDBJ databases">
        <authorList>
            <person name="Varghese N."/>
            <person name="Submissions S."/>
        </authorList>
    </citation>
    <scope>NUCLEOTIDE SEQUENCE [LARGE SCALE GENOMIC DNA]</scope>
    <source>
        <strain evidence="11">ATCC 25963</strain>
    </source>
</reference>
<dbReference type="InterPro" id="IPR005320">
    <property type="entry name" value="Peptidase_S51"/>
</dbReference>
<evidence type="ECO:0000256" key="3">
    <source>
        <dbReference type="ARBA" id="ARBA00006534"/>
    </source>
</evidence>
<organism evidence="10 11">
    <name type="scientific">Nannocystis exedens</name>
    <dbReference type="NCBI Taxonomy" id="54"/>
    <lineage>
        <taxon>Bacteria</taxon>
        <taxon>Pseudomonadati</taxon>
        <taxon>Myxococcota</taxon>
        <taxon>Polyangia</taxon>
        <taxon>Nannocystales</taxon>
        <taxon>Nannocystaceae</taxon>
        <taxon>Nannocystis</taxon>
    </lineage>
</organism>
<dbReference type="InterPro" id="IPR011811">
    <property type="entry name" value="Peptidase_S51_cyanophycinase"/>
</dbReference>
<comment type="similarity">
    <text evidence="3">Belongs to the peptidase S51 family.</text>
</comment>
<evidence type="ECO:0000313" key="11">
    <source>
        <dbReference type="Proteomes" id="UP000199400"/>
    </source>
</evidence>
<dbReference type="OrthoDB" id="9799980at2"/>
<keyword evidence="7" id="KW-0378">Hydrolase</keyword>
<dbReference type="InterPro" id="IPR029062">
    <property type="entry name" value="Class_I_gatase-like"/>
</dbReference>
<dbReference type="PIRSF" id="PIRSF032067">
    <property type="entry name" value="Cyanophycinase"/>
    <property type="match status" value="1"/>
</dbReference>
<dbReference type="Proteomes" id="UP000199400">
    <property type="component" value="Unassembled WGS sequence"/>
</dbReference>